<dbReference type="Pfam" id="PF00534">
    <property type="entry name" value="Glycos_transf_1"/>
    <property type="match status" value="1"/>
</dbReference>
<feature type="domain" description="Glycosyltransferase subfamily 4-like N-terminal" evidence="2">
    <location>
        <begin position="14"/>
        <end position="176"/>
    </location>
</feature>
<dbReference type="InterPro" id="IPR028098">
    <property type="entry name" value="Glyco_trans_4-like_N"/>
</dbReference>
<evidence type="ECO:0008006" key="5">
    <source>
        <dbReference type="Google" id="ProtNLM"/>
    </source>
</evidence>
<reference evidence="3 4" key="1">
    <citation type="journal article" date="2016" name="Nat. Commun.">
        <title>Thousands of microbial genomes shed light on interconnected biogeochemical processes in an aquifer system.</title>
        <authorList>
            <person name="Anantharaman K."/>
            <person name="Brown C.T."/>
            <person name="Hug L.A."/>
            <person name="Sharon I."/>
            <person name="Castelle C.J."/>
            <person name="Probst A.J."/>
            <person name="Thomas B.C."/>
            <person name="Singh A."/>
            <person name="Wilkins M.J."/>
            <person name="Karaoz U."/>
            <person name="Brodie E.L."/>
            <person name="Williams K.H."/>
            <person name="Hubbard S.S."/>
            <person name="Banfield J.F."/>
        </authorList>
    </citation>
    <scope>NUCLEOTIDE SEQUENCE [LARGE SCALE GENOMIC DNA]</scope>
</reference>
<dbReference type="PANTHER" id="PTHR45947">
    <property type="entry name" value="SULFOQUINOVOSYL TRANSFERASE SQD2"/>
    <property type="match status" value="1"/>
</dbReference>
<comment type="caution">
    <text evidence="3">The sequence shown here is derived from an EMBL/GenBank/DDBJ whole genome shotgun (WGS) entry which is preliminary data.</text>
</comment>
<feature type="domain" description="Glycosyl transferase family 1" evidence="1">
    <location>
        <begin position="190"/>
        <end position="356"/>
    </location>
</feature>
<dbReference type="InterPro" id="IPR050194">
    <property type="entry name" value="Glycosyltransferase_grp1"/>
</dbReference>
<dbReference type="Pfam" id="PF13439">
    <property type="entry name" value="Glyco_transf_4"/>
    <property type="match status" value="1"/>
</dbReference>
<dbReference type="InterPro" id="IPR001296">
    <property type="entry name" value="Glyco_trans_1"/>
</dbReference>
<dbReference type="AlphaFoldDB" id="A0A1F7GBP4"/>
<evidence type="ECO:0000313" key="4">
    <source>
        <dbReference type="Proteomes" id="UP000177208"/>
    </source>
</evidence>
<dbReference type="Proteomes" id="UP000177208">
    <property type="component" value="Unassembled WGS sequence"/>
</dbReference>
<dbReference type="Gene3D" id="3.40.50.2000">
    <property type="entry name" value="Glycogen Phosphorylase B"/>
    <property type="match status" value="2"/>
</dbReference>
<evidence type="ECO:0000259" key="1">
    <source>
        <dbReference type="Pfam" id="PF00534"/>
    </source>
</evidence>
<protein>
    <recommendedName>
        <fullName evidence="5">Glycosyl transferase family 1 domain-containing protein</fullName>
    </recommendedName>
</protein>
<evidence type="ECO:0000313" key="3">
    <source>
        <dbReference type="EMBL" id="OGK16349.1"/>
    </source>
</evidence>
<dbReference type="PANTHER" id="PTHR45947:SF3">
    <property type="entry name" value="SULFOQUINOVOSYL TRANSFERASE SQD2"/>
    <property type="match status" value="1"/>
</dbReference>
<dbReference type="SUPFAM" id="SSF53756">
    <property type="entry name" value="UDP-Glycosyltransferase/glycogen phosphorylase"/>
    <property type="match status" value="1"/>
</dbReference>
<organism evidence="3 4">
    <name type="scientific">Candidatus Roizmanbacteria bacterium RIFCSPHIGHO2_01_FULL_39_12c</name>
    <dbReference type="NCBI Taxonomy" id="1802031"/>
    <lineage>
        <taxon>Bacteria</taxon>
        <taxon>Candidatus Roizmaniibacteriota</taxon>
    </lineage>
</organism>
<gene>
    <name evidence="3" type="ORF">A2774_02745</name>
</gene>
<evidence type="ECO:0000259" key="2">
    <source>
        <dbReference type="Pfam" id="PF13439"/>
    </source>
</evidence>
<proteinExistence type="predicted"/>
<accession>A0A1F7GBP4</accession>
<name>A0A1F7GBP4_9BACT</name>
<dbReference type="EMBL" id="MFZG01000023">
    <property type="protein sequence ID" value="OGK16349.1"/>
    <property type="molecule type" value="Genomic_DNA"/>
</dbReference>
<dbReference type="GO" id="GO:0016757">
    <property type="term" value="F:glycosyltransferase activity"/>
    <property type="evidence" value="ECO:0007669"/>
    <property type="project" value="InterPro"/>
</dbReference>
<sequence>MNILIITATYTPSINGVAINLARQKKEFEKRGHNVTLLAPHHPEQRPEKNVIRLASLPNPIYPDYPLILPIPKIFILHRLPLKIDLIYFHHPFHIGRLALSLAKHYACPSIFFFHTNYVYLAKVYLKKLTGLTLFSKHFAKNITNIMDKASHILVETGTFKRKLLKQTQKTPITVITTLRFSEIEKNLDKPKLVKKYGIAANSTILLCVSRLAKEKNLSVLIKIVSRLLKSNKKFNITFLLAGAGPEDKNLLKLVNKLNLLKVVKFLGPVKIDKISEIYSLSDIFIYSSKADVQALVILEALIHGLPIVAFKAPGPKDFINHGKNGFLVKSQKEFVEKLGILLRDSKKREKFSGEAAESSKKYSSESSIDKTEKLFLRLISNKS</sequence>